<dbReference type="InterPro" id="IPR008928">
    <property type="entry name" value="6-hairpin_glycosidase_sf"/>
</dbReference>
<name>A0ABX5XV95_9BACT</name>
<evidence type="ECO:0000313" key="5">
    <source>
        <dbReference type="Proteomes" id="UP000318081"/>
    </source>
</evidence>
<sequence length="786" mass="87652">MYPLIRLTCVLIGFPLASHLLPLHTTNAQSVPSHPIAPATDAVNWSEMLSRFNPRWDRMPTRWDEAPFLGNGEQGTQVYQTGSSTLHFGVGCSAAHDHHPPAKDDLNEKHVEVLNRGRHFIGHLELHTSAPLTAGTSELDLWNAEATGTIRSASGGQLKWRCLVHADQPVIMIETLGSGDLKDSVFDYLPAKAQSPRAVRSKQPREPANPATVLASNPDGVQTAIQNLASGGQTAVAWKVVRSDQNARTAQVIYLSVQHSFPETTAAASAAHAIANASIAPVDRWVGRHRGWWHHYYPLSFLSTGDPYWDAFYWIQQYKLASATRDHGWIIDNQGPWLQPTAWNATWWNLNAQISHAGPYQANRRGQASALSHRLSTNRDNLALNVDPKFRSDSYGLGRSSSGWDLVAHSGQPGGRPPIDPRIGHETGNLLWALHNVDLEVRYWHDESLRDEVLYPLLVRAVNYYRHFLVEENDGRLHLPATHSPEYRTVADCTYDLDLLHWGLNRLIELAEEKRQMDAHFEEPLLPKWKEVQRKLTPVHTDETGRMIGRKTALTGGHRHWSHLLAVYPLRTLTPETSADRDLIETSLKHWRSFGRSFAGYSSTSAACMAAMLGNGNDALDYLNGLKTYLRPNTMYSEAGNPVMETPLHGATAMQEMVMQSWGETLRIFPAVPDIWTDVQFARFRGEGGFLVSARRSGGKNQWVEVFAENQSVVNIDCGFDIHRYSADAGASVQIQPDGKATLHLPANHRVQFFASTMTQSAPAIDAIPSRGQPHFFGLGRLKPTR</sequence>
<accession>A0ABX5XV95</accession>
<feature type="signal peptide" evidence="2">
    <location>
        <begin position="1"/>
        <end position="20"/>
    </location>
</feature>
<dbReference type="Proteomes" id="UP000318081">
    <property type="component" value="Chromosome"/>
</dbReference>
<dbReference type="PANTHER" id="PTHR31084">
    <property type="entry name" value="ALPHA-L-FUCOSIDASE 2"/>
    <property type="match status" value="1"/>
</dbReference>
<dbReference type="SUPFAM" id="SSF48208">
    <property type="entry name" value="Six-hairpin glycosidases"/>
    <property type="match status" value="1"/>
</dbReference>
<reference evidence="4 5" key="1">
    <citation type="submission" date="2019-02" db="EMBL/GenBank/DDBJ databases">
        <title>Deep-cultivation of Planctomycetes and their phenomic and genomic characterization uncovers novel biology.</title>
        <authorList>
            <person name="Wiegand S."/>
            <person name="Jogler M."/>
            <person name="Boedeker C."/>
            <person name="Pinto D."/>
            <person name="Vollmers J."/>
            <person name="Rivas-Marin E."/>
            <person name="Kohn T."/>
            <person name="Peeters S.H."/>
            <person name="Heuer A."/>
            <person name="Rast P."/>
            <person name="Oberbeckmann S."/>
            <person name="Bunk B."/>
            <person name="Jeske O."/>
            <person name="Meyerdierks A."/>
            <person name="Storesund J.E."/>
            <person name="Kallscheuer N."/>
            <person name="Luecker S."/>
            <person name="Lage O.M."/>
            <person name="Pohl T."/>
            <person name="Merkel B.J."/>
            <person name="Hornburger P."/>
            <person name="Mueller R.-W."/>
            <person name="Bruemmer F."/>
            <person name="Labrenz M."/>
            <person name="Spormann A.M."/>
            <person name="Op den Camp H."/>
            <person name="Overmann J."/>
            <person name="Amann R."/>
            <person name="Jetten M.S.M."/>
            <person name="Mascher T."/>
            <person name="Medema M.H."/>
            <person name="Devos D.P."/>
            <person name="Kaster A.-K."/>
            <person name="Ovreas L."/>
            <person name="Rohde M."/>
            <person name="Galperin M.Y."/>
            <person name="Jogler C."/>
        </authorList>
    </citation>
    <scope>NUCLEOTIDE SEQUENCE [LARGE SCALE GENOMIC DNA]</scope>
    <source>
        <strain evidence="4 5">TBK1r</strain>
    </source>
</reference>
<dbReference type="EMBL" id="CP036432">
    <property type="protein sequence ID" value="QDV85953.1"/>
    <property type="molecule type" value="Genomic_DNA"/>
</dbReference>
<dbReference type="InterPro" id="IPR054363">
    <property type="entry name" value="GH95_cat"/>
</dbReference>
<evidence type="ECO:0000313" key="4">
    <source>
        <dbReference type="EMBL" id="QDV85953.1"/>
    </source>
</evidence>
<gene>
    <name evidence="4" type="ORF">TBK1r_49700</name>
</gene>
<feature type="region of interest" description="Disordered" evidence="1">
    <location>
        <begin position="196"/>
        <end position="216"/>
    </location>
</feature>
<dbReference type="Pfam" id="PF22124">
    <property type="entry name" value="Glyco_hydro_95_cat"/>
    <property type="match status" value="1"/>
</dbReference>
<evidence type="ECO:0000256" key="1">
    <source>
        <dbReference type="SAM" id="MobiDB-lite"/>
    </source>
</evidence>
<protein>
    <recommendedName>
        <fullName evidence="3">Glycosyl hydrolase family 95 catalytic domain-containing protein</fullName>
    </recommendedName>
</protein>
<keyword evidence="2" id="KW-0732">Signal</keyword>
<evidence type="ECO:0000256" key="2">
    <source>
        <dbReference type="SAM" id="SignalP"/>
    </source>
</evidence>
<proteinExistence type="predicted"/>
<dbReference type="Gene3D" id="1.50.10.10">
    <property type="match status" value="1"/>
</dbReference>
<organism evidence="4 5">
    <name type="scientific">Stieleria magnilauensis</name>
    <dbReference type="NCBI Taxonomy" id="2527963"/>
    <lineage>
        <taxon>Bacteria</taxon>
        <taxon>Pseudomonadati</taxon>
        <taxon>Planctomycetota</taxon>
        <taxon>Planctomycetia</taxon>
        <taxon>Pirellulales</taxon>
        <taxon>Pirellulaceae</taxon>
        <taxon>Stieleria</taxon>
    </lineage>
</organism>
<feature type="chain" id="PRO_5045540562" description="Glycosyl hydrolase family 95 catalytic domain-containing protein" evidence="2">
    <location>
        <begin position="21"/>
        <end position="786"/>
    </location>
</feature>
<evidence type="ECO:0000259" key="3">
    <source>
        <dbReference type="Pfam" id="PF22124"/>
    </source>
</evidence>
<dbReference type="InterPro" id="IPR012341">
    <property type="entry name" value="6hp_glycosidase-like_sf"/>
</dbReference>
<keyword evidence="5" id="KW-1185">Reference proteome</keyword>
<dbReference type="PANTHER" id="PTHR31084:SF0">
    <property type="entry name" value="ALPHA-L-FUCOSIDASE 2"/>
    <property type="match status" value="1"/>
</dbReference>
<feature type="domain" description="Glycosyl hydrolase family 95 catalytic" evidence="3">
    <location>
        <begin position="317"/>
        <end position="628"/>
    </location>
</feature>